<proteinExistence type="predicted"/>
<accession>A0A3P6BAZ8</accession>
<name>A0A3P6BAZ8_BRAOL</name>
<evidence type="ECO:0000256" key="1">
    <source>
        <dbReference type="SAM" id="MobiDB-lite"/>
    </source>
</evidence>
<protein>
    <submittedName>
        <fullName evidence="2">Uncharacterized protein</fullName>
    </submittedName>
</protein>
<dbReference type="AlphaFoldDB" id="A0A3P6BAZ8"/>
<evidence type="ECO:0000313" key="2">
    <source>
        <dbReference type="EMBL" id="VDC93218.1"/>
    </source>
</evidence>
<organism evidence="2">
    <name type="scientific">Brassica oleracea</name>
    <name type="common">Wild cabbage</name>
    <dbReference type="NCBI Taxonomy" id="3712"/>
    <lineage>
        <taxon>Eukaryota</taxon>
        <taxon>Viridiplantae</taxon>
        <taxon>Streptophyta</taxon>
        <taxon>Embryophyta</taxon>
        <taxon>Tracheophyta</taxon>
        <taxon>Spermatophyta</taxon>
        <taxon>Magnoliopsida</taxon>
        <taxon>eudicotyledons</taxon>
        <taxon>Gunneridae</taxon>
        <taxon>Pentapetalae</taxon>
        <taxon>rosids</taxon>
        <taxon>malvids</taxon>
        <taxon>Brassicales</taxon>
        <taxon>Brassicaceae</taxon>
        <taxon>Brassiceae</taxon>
        <taxon>Brassica</taxon>
    </lineage>
</organism>
<dbReference type="EMBL" id="LR031872">
    <property type="protein sequence ID" value="VDC93218.1"/>
    <property type="molecule type" value="Genomic_DNA"/>
</dbReference>
<sequence length="79" mass="8915">MGFVVGNGHDIHVRVDNWLSTSKPMAIGPPTFINQQPMVKDLMNPNHQRLGLARKLGKHLPQDEENIDYSSQAQPQKIE</sequence>
<feature type="region of interest" description="Disordered" evidence="1">
    <location>
        <begin position="56"/>
        <end position="79"/>
    </location>
</feature>
<feature type="compositionally biased region" description="Polar residues" evidence="1">
    <location>
        <begin position="68"/>
        <end position="79"/>
    </location>
</feature>
<reference evidence="2" key="1">
    <citation type="submission" date="2018-11" db="EMBL/GenBank/DDBJ databases">
        <authorList>
            <consortium name="Genoscope - CEA"/>
            <person name="William W."/>
        </authorList>
    </citation>
    <scope>NUCLEOTIDE SEQUENCE</scope>
</reference>
<gene>
    <name evidence="2" type="ORF">BOLC3T16726H</name>
</gene>